<feature type="compositionally biased region" description="Basic and acidic residues" evidence="4">
    <location>
        <begin position="13"/>
        <end position="22"/>
    </location>
</feature>
<dbReference type="AlphaFoldDB" id="A0A061S1A5"/>
<sequence>MSKRVRQYRKRKALEEQERADNGDDSDEDNSISLREKLEGAKMLQRLRARIKGYDASSLALGCAEGPDSDSDGRAKGMLGNAIDLSAAFNKEELVDTQDEDPNAKKYIEQELARIRGKSVAEGAEGGSGQDAAGLPDEEDLYHVPEDLRVPKKEDDGQADLGESWAAGIQEVPLSLAYKLKNIEDTEAAKKALLERSAKRANIADPFGDDSLPKNFKDISANASRDMFVRQFGKDQWRGPPGSSDRHGKARDDEVVAKFKRDQRARWGTRRFR</sequence>
<dbReference type="PANTHER" id="PTHR13486">
    <property type="entry name" value="TELOMERE LENGTH AND SILENCING PROTEIN 1 TLS1 FAMILY MEMBER"/>
    <property type="match status" value="1"/>
</dbReference>
<evidence type="ECO:0000313" key="5">
    <source>
        <dbReference type="EMBL" id="JAC78947.1"/>
    </source>
</evidence>
<feature type="compositionally biased region" description="Basic and acidic residues" evidence="4">
    <location>
        <begin position="244"/>
        <end position="257"/>
    </location>
</feature>
<evidence type="ECO:0000256" key="1">
    <source>
        <dbReference type="ARBA" id="ARBA00004123"/>
    </source>
</evidence>
<feature type="region of interest" description="Disordered" evidence="4">
    <location>
        <begin position="1"/>
        <end position="32"/>
    </location>
</feature>
<evidence type="ECO:0000256" key="3">
    <source>
        <dbReference type="ARBA" id="ARBA00023242"/>
    </source>
</evidence>
<dbReference type="PANTHER" id="PTHR13486:SF2">
    <property type="entry name" value="SPLICING FACTOR C9ORF78"/>
    <property type="match status" value="1"/>
</dbReference>
<protein>
    <submittedName>
        <fullName evidence="5">Uncharacterized protein</fullName>
    </submittedName>
</protein>
<evidence type="ECO:0000256" key="4">
    <source>
        <dbReference type="SAM" id="MobiDB-lite"/>
    </source>
</evidence>
<keyword evidence="3" id="KW-0539">Nucleus</keyword>
<feature type="compositionally biased region" description="Basic residues" evidence="4">
    <location>
        <begin position="1"/>
        <end position="12"/>
    </location>
</feature>
<dbReference type="EMBL" id="GBEZ01006454">
    <property type="protein sequence ID" value="JAC78947.1"/>
    <property type="molecule type" value="Transcribed_RNA"/>
</dbReference>
<organism evidence="5">
    <name type="scientific">Tetraselmis sp. GSL018</name>
    <dbReference type="NCBI Taxonomy" id="582737"/>
    <lineage>
        <taxon>Eukaryota</taxon>
        <taxon>Viridiplantae</taxon>
        <taxon>Chlorophyta</taxon>
        <taxon>core chlorophytes</taxon>
        <taxon>Chlorodendrophyceae</taxon>
        <taxon>Chlorodendrales</taxon>
        <taxon>Chlorodendraceae</taxon>
        <taxon>Tetraselmis</taxon>
    </lineage>
</organism>
<comment type="subcellular location">
    <subcellularLocation>
        <location evidence="1">Nucleus</location>
    </subcellularLocation>
</comment>
<dbReference type="GO" id="GO:0005681">
    <property type="term" value="C:spliceosomal complex"/>
    <property type="evidence" value="ECO:0007669"/>
    <property type="project" value="TreeGrafter"/>
</dbReference>
<dbReference type="Pfam" id="PF07052">
    <property type="entry name" value="Hep_59"/>
    <property type="match status" value="1"/>
</dbReference>
<gene>
    <name evidence="5" type="ORF">TSPGSL018_13903</name>
</gene>
<comment type="similarity">
    <text evidence="2">Belongs to the TLS1 family.</text>
</comment>
<proteinExistence type="inferred from homology"/>
<feature type="region of interest" description="Disordered" evidence="4">
    <location>
        <begin position="233"/>
        <end position="257"/>
    </location>
</feature>
<name>A0A061S1A5_9CHLO</name>
<reference evidence="5" key="1">
    <citation type="submission" date="2014-05" db="EMBL/GenBank/DDBJ databases">
        <title>The transcriptome of the halophilic microalga Tetraselmis sp. GSL018 isolated from the Great Salt Lake, Utah.</title>
        <authorList>
            <person name="Jinkerson R.E."/>
            <person name="D'Adamo S."/>
            <person name="Posewitz M.C."/>
        </authorList>
    </citation>
    <scope>NUCLEOTIDE SEQUENCE</scope>
    <source>
        <strain evidence="5">GSL018</strain>
    </source>
</reference>
<evidence type="ECO:0000256" key="2">
    <source>
        <dbReference type="ARBA" id="ARBA00007643"/>
    </source>
</evidence>
<dbReference type="GO" id="GO:0000398">
    <property type="term" value="P:mRNA splicing, via spliceosome"/>
    <property type="evidence" value="ECO:0007669"/>
    <property type="project" value="TreeGrafter"/>
</dbReference>
<dbReference type="InterPro" id="IPR010756">
    <property type="entry name" value="Tls1-like"/>
</dbReference>
<accession>A0A061S1A5</accession>